<proteinExistence type="predicted"/>
<dbReference type="AlphaFoldDB" id="A0A511W028"/>
<keyword evidence="1" id="KW-1133">Transmembrane helix</keyword>
<name>A0A511W028_9BACI</name>
<keyword evidence="1" id="KW-0812">Transmembrane</keyword>
<dbReference type="OrthoDB" id="5447051at2"/>
<evidence type="ECO:0000256" key="1">
    <source>
        <dbReference type="SAM" id="Phobius"/>
    </source>
</evidence>
<keyword evidence="4" id="KW-1185">Reference proteome</keyword>
<dbReference type="Pfam" id="PF13400">
    <property type="entry name" value="Tad"/>
    <property type="match status" value="1"/>
</dbReference>
<evidence type="ECO:0000313" key="3">
    <source>
        <dbReference type="EMBL" id="GEN44405.1"/>
    </source>
</evidence>
<dbReference type="Proteomes" id="UP000321440">
    <property type="component" value="Unassembled WGS sequence"/>
</dbReference>
<feature type="transmembrane region" description="Helical" evidence="1">
    <location>
        <begin position="12"/>
        <end position="32"/>
    </location>
</feature>
<gene>
    <name evidence="3" type="ORF">AHA02nite_01810</name>
</gene>
<sequence length="299" mass="32830">MLKQFRRKEEGSTIVIAAVSLTALIALLGLVIDGGMYFSERTHLQKTANAAAISSAQELTGEDESQVLNILEETLDHHHELDSKVGHIINMGEKVTVELGRTYDTTFMSLFGIDSIDVGARATASLGSMGRAVGAAPLGIDESIELNYGEEYELKVDEEDVDTGNFGVLALEGPGASTYKDNLINGFQEELEIGEVVDTQTGNIAGPTQEAVDILINSCDNMYERNCPRILLVPVYRPHNHNQNQMKEVEITGFAYFYITEPMDRQEKSIKGEFIERTGSGYELDEAPNKGAFTVRLSE</sequence>
<evidence type="ECO:0000313" key="4">
    <source>
        <dbReference type="Proteomes" id="UP000321440"/>
    </source>
</evidence>
<comment type="caution">
    <text evidence="3">The sequence shown here is derived from an EMBL/GenBank/DDBJ whole genome shotgun (WGS) entry which is preliminary data.</text>
</comment>
<protein>
    <recommendedName>
        <fullName evidence="2">Putative Flp pilus-assembly TadG-like N-terminal domain-containing protein</fullName>
    </recommendedName>
</protein>
<keyword evidence="1" id="KW-0472">Membrane</keyword>
<dbReference type="EMBL" id="BJYA01000001">
    <property type="protein sequence ID" value="GEN44405.1"/>
    <property type="molecule type" value="Genomic_DNA"/>
</dbReference>
<dbReference type="InterPro" id="IPR028087">
    <property type="entry name" value="Tad_N"/>
</dbReference>
<accession>A0A511W028</accession>
<reference evidence="3 4" key="1">
    <citation type="submission" date="2019-07" db="EMBL/GenBank/DDBJ databases">
        <title>Whole genome shotgun sequence of Alkalibacillus haloalkaliphilus NBRC 103110.</title>
        <authorList>
            <person name="Hosoyama A."/>
            <person name="Uohara A."/>
            <person name="Ohji S."/>
            <person name="Ichikawa N."/>
        </authorList>
    </citation>
    <scope>NUCLEOTIDE SEQUENCE [LARGE SCALE GENOMIC DNA]</scope>
    <source>
        <strain evidence="3 4">NBRC 103110</strain>
    </source>
</reference>
<organism evidence="3 4">
    <name type="scientific">Alkalibacillus haloalkaliphilus</name>
    <dbReference type="NCBI Taxonomy" id="94136"/>
    <lineage>
        <taxon>Bacteria</taxon>
        <taxon>Bacillati</taxon>
        <taxon>Bacillota</taxon>
        <taxon>Bacilli</taxon>
        <taxon>Bacillales</taxon>
        <taxon>Bacillaceae</taxon>
        <taxon>Alkalibacillus</taxon>
    </lineage>
</organism>
<evidence type="ECO:0000259" key="2">
    <source>
        <dbReference type="Pfam" id="PF13400"/>
    </source>
</evidence>
<dbReference type="RefSeq" id="WP_146813463.1">
    <property type="nucleotide sequence ID" value="NZ_BJYA01000001.1"/>
</dbReference>
<feature type="domain" description="Putative Flp pilus-assembly TadG-like N-terminal" evidence="2">
    <location>
        <begin position="11"/>
        <end position="57"/>
    </location>
</feature>